<reference evidence="3" key="1">
    <citation type="submission" date="2016-11" db="UniProtKB">
        <authorList>
            <consortium name="WormBaseParasite"/>
        </authorList>
    </citation>
    <scope>IDENTIFICATION</scope>
</reference>
<organism evidence="2 3">
    <name type="scientific">Caenorhabditis tropicalis</name>
    <dbReference type="NCBI Taxonomy" id="1561998"/>
    <lineage>
        <taxon>Eukaryota</taxon>
        <taxon>Metazoa</taxon>
        <taxon>Ecdysozoa</taxon>
        <taxon>Nematoda</taxon>
        <taxon>Chromadorea</taxon>
        <taxon>Rhabditida</taxon>
        <taxon>Rhabditina</taxon>
        <taxon>Rhabditomorpha</taxon>
        <taxon>Rhabditoidea</taxon>
        <taxon>Rhabditidae</taxon>
        <taxon>Peloderinae</taxon>
        <taxon>Caenorhabditis</taxon>
    </lineage>
</organism>
<feature type="chain" id="PRO_5009309087" evidence="1">
    <location>
        <begin position="22"/>
        <end position="138"/>
    </location>
</feature>
<sequence>MIFYSILVVIAITLPHPTASSEKVPLLSSIRRPPPASSTSSSSFCQLSTVPLAPPPLIPPGGLVVPGGIPGMPAKYNTQAVQILDFEAKVLYNQSMHAMIAREDAMTTYYRMKARKVELEIKKLERELGEDQDDHQEE</sequence>
<feature type="signal peptide" evidence="1">
    <location>
        <begin position="1"/>
        <end position="21"/>
    </location>
</feature>
<accession>A0A1I7UN27</accession>
<dbReference type="WBParaSite" id="Csp11.Scaffold630.g17621.t1">
    <property type="protein sequence ID" value="Csp11.Scaffold630.g17621.t1"/>
    <property type="gene ID" value="Csp11.Scaffold630.g17621"/>
</dbReference>
<evidence type="ECO:0000313" key="3">
    <source>
        <dbReference type="WBParaSite" id="Csp11.Scaffold630.g17621.t1"/>
    </source>
</evidence>
<name>A0A1I7UN27_9PELO</name>
<dbReference type="AlphaFoldDB" id="A0A1I7UN27"/>
<keyword evidence="1" id="KW-0732">Signal</keyword>
<protein>
    <submittedName>
        <fullName evidence="3">DUF148 domain-containing protein</fullName>
    </submittedName>
</protein>
<keyword evidence="2" id="KW-1185">Reference proteome</keyword>
<proteinExistence type="predicted"/>
<evidence type="ECO:0000313" key="2">
    <source>
        <dbReference type="Proteomes" id="UP000095282"/>
    </source>
</evidence>
<dbReference type="Proteomes" id="UP000095282">
    <property type="component" value="Unplaced"/>
</dbReference>
<evidence type="ECO:0000256" key="1">
    <source>
        <dbReference type="SAM" id="SignalP"/>
    </source>
</evidence>
<dbReference type="eggNOG" id="ENOG502TJZR">
    <property type="taxonomic scope" value="Eukaryota"/>
</dbReference>